<comment type="caution">
    <text evidence="2">The sequence shown here is derived from an EMBL/GenBank/DDBJ whole genome shotgun (WGS) entry which is preliminary data.</text>
</comment>
<reference evidence="2" key="1">
    <citation type="submission" date="2023-06" db="EMBL/GenBank/DDBJ databases">
        <authorList>
            <person name="Noh H."/>
        </authorList>
    </citation>
    <scope>NUCLEOTIDE SEQUENCE</scope>
    <source>
        <strain evidence="2">DUCC20226</strain>
    </source>
</reference>
<dbReference type="Gene3D" id="2.30.280.10">
    <property type="entry name" value="SRA-YDG"/>
    <property type="match status" value="1"/>
</dbReference>
<gene>
    <name evidence="2" type="ORF">N8I77_007914</name>
</gene>
<accession>A0AAD9W4K4</accession>
<dbReference type="Proteomes" id="UP001265746">
    <property type="component" value="Unassembled WGS sequence"/>
</dbReference>
<keyword evidence="3" id="KW-1185">Reference proteome</keyword>
<evidence type="ECO:0000313" key="2">
    <source>
        <dbReference type="EMBL" id="KAK2605035.1"/>
    </source>
</evidence>
<dbReference type="SUPFAM" id="SSF88697">
    <property type="entry name" value="PUA domain-like"/>
    <property type="match status" value="1"/>
</dbReference>
<dbReference type="AlphaFoldDB" id="A0AAD9W4K4"/>
<dbReference type="InterPro" id="IPR015947">
    <property type="entry name" value="PUA-like_sf"/>
</dbReference>
<protein>
    <recommendedName>
        <fullName evidence="4">YDG domain-containing protein</fullName>
    </recommendedName>
</protein>
<dbReference type="InterPro" id="IPR036987">
    <property type="entry name" value="SRA-YDG_sf"/>
</dbReference>
<evidence type="ECO:0000256" key="1">
    <source>
        <dbReference type="SAM" id="MobiDB-lite"/>
    </source>
</evidence>
<proteinExistence type="predicted"/>
<evidence type="ECO:0008006" key="4">
    <source>
        <dbReference type="Google" id="ProtNLM"/>
    </source>
</evidence>
<name>A0AAD9W4K4_PHOAM</name>
<dbReference type="EMBL" id="JAUJFL010000004">
    <property type="protein sequence ID" value="KAK2605035.1"/>
    <property type="molecule type" value="Genomic_DNA"/>
</dbReference>
<feature type="region of interest" description="Disordered" evidence="1">
    <location>
        <begin position="436"/>
        <end position="484"/>
    </location>
</feature>
<sequence>MQSHGKRDKAQIRHEPTFHKKYFWQQADQERPHHDPNHPGFCLRNLETSLYQAIRLHRRHCSSEESTPQSRRVHILDPKRNASRLLGLSDTIRTALFRGRTLTLSELEDLTFALDMMLLDEIDDKVAAEAPATSQGDRRITVPVIQHTRLDKLLSDIIHIYETEGHPDRPLAAEVGLGSEIETARSLQKHWRTRFKSDYFALDKYRLEYLFSNALRDVSFSAVASDGLGVWLPKEVFPVELSEAEASLHYTPGTWWLNIGCAHRDGIVGDAFEKPTKGRYGVAVLPLLTGSEEELPGGKLEYCRRGTQREMHYNLITQVGQKTKVLRGFRLKSVYAPVAGLRYDGLYILRSWSLKLDQATEIYTMRIVLERMPGQTPINEILHIPGPSQLDDWKLYEKLEKERIKQTEGDARLTEWMIRRDQERIERDHWRRSRAFQSEVRSNGARVSGAGAGQVQQPHKRKLSDIDTDLVAHSEEPENEEYVR</sequence>
<organism evidence="2 3">
    <name type="scientific">Phomopsis amygdali</name>
    <name type="common">Fusicoccum amygdali</name>
    <dbReference type="NCBI Taxonomy" id="1214568"/>
    <lineage>
        <taxon>Eukaryota</taxon>
        <taxon>Fungi</taxon>
        <taxon>Dikarya</taxon>
        <taxon>Ascomycota</taxon>
        <taxon>Pezizomycotina</taxon>
        <taxon>Sordariomycetes</taxon>
        <taxon>Sordariomycetidae</taxon>
        <taxon>Diaporthales</taxon>
        <taxon>Diaporthaceae</taxon>
        <taxon>Diaporthe</taxon>
    </lineage>
</organism>
<evidence type="ECO:0000313" key="3">
    <source>
        <dbReference type="Proteomes" id="UP001265746"/>
    </source>
</evidence>
<feature type="compositionally biased region" description="Basic and acidic residues" evidence="1">
    <location>
        <begin position="470"/>
        <end position="484"/>
    </location>
</feature>